<dbReference type="VEuPathDB" id="VectorBase:ADAR2_005141"/>
<feature type="region of interest" description="Disordered" evidence="1">
    <location>
        <begin position="141"/>
        <end position="168"/>
    </location>
</feature>
<evidence type="ECO:0000259" key="2">
    <source>
        <dbReference type="PROSITE" id="PS51029"/>
    </source>
</evidence>
<reference evidence="3" key="3">
    <citation type="journal article" date="2013" name="Nucleic Acids Res.">
        <title>The genome of Anopheles darlingi, the main neotropical malaria vector.</title>
        <authorList>
            <person name="Marinotti O."/>
            <person name="Cerqueira G.C."/>
            <person name="de Almeida L.G."/>
            <person name="Ferro M.I."/>
            <person name="Loreto E.L."/>
            <person name="Zaha A."/>
            <person name="Teixeira S.M."/>
            <person name="Wespiser A.R."/>
            <person name="Almeida E Silva A."/>
            <person name="Schlindwein A.D."/>
            <person name="Pacheco A.C."/>
            <person name="Silva A.L."/>
            <person name="Graveley B.R."/>
            <person name="Walenz B.P."/>
            <person name="Lima Bde A."/>
            <person name="Ribeiro C.A."/>
            <person name="Nunes-Silva C.G."/>
            <person name="de Carvalho C.R."/>
            <person name="Soares C.M."/>
            <person name="de Menezes C.B."/>
            <person name="Matiolli C."/>
            <person name="Caffrey D."/>
            <person name="Araujo D.A."/>
            <person name="de Oliveira D.M."/>
            <person name="Golenbock D."/>
            <person name="Grisard E.C."/>
            <person name="Fantinatti-Garboggini F."/>
            <person name="de Carvalho F.M."/>
            <person name="Barcellos F.G."/>
            <person name="Prosdocimi F."/>
            <person name="May G."/>
            <person name="Azevedo Junior G.M."/>
            <person name="Guimaraes G.M."/>
            <person name="Goldman G.H."/>
            <person name="Padilha I.Q."/>
            <person name="Batista Jda S."/>
            <person name="Ferro J.A."/>
            <person name="Ribeiro J.M."/>
            <person name="Fietto J.L."/>
            <person name="Dabbas K.M."/>
            <person name="Cerdeira L."/>
            <person name="Agnez-Lima L.F."/>
            <person name="Brocchi M."/>
            <person name="de Carvalho M.O."/>
            <person name="Teixeira Mde M."/>
            <person name="Diniz Maia Mde M."/>
            <person name="Goldman M.H."/>
            <person name="Cruz Schneider M.P."/>
            <person name="Felipe M.S."/>
            <person name="Hungria M."/>
            <person name="Nicolas M.F."/>
            <person name="Pereira M."/>
            <person name="Montes M.A."/>
            <person name="Cantao M.E."/>
            <person name="Vincentz M."/>
            <person name="Rafael M.S."/>
            <person name="Silverman N."/>
            <person name="Stoco P.H."/>
            <person name="Souza R.C."/>
            <person name="Vicentini R."/>
            <person name="Gazzinelli R.T."/>
            <person name="Neves Rde O."/>
            <person name="Silva R."/>
            <person name="Astolfi-Filho S."/>
            <person name="Maciel T.E."/>
            <person name="Urmenyi T.P."/>
            <person name="Tadei W.P."/>
            <person name="Camargo E.P."/>
            <person name="de Vasconcelos A.T."/>
        </authorList>
    </citation>
    <scope>NUCLEOTIDE SEQUENCE</scope>
</reference>
<dbReference type="HOGENOM" id="CLU_1103563_0_0_1"/>
<keyword evidence="5" id="KW-1185">Reference proteome</keyword>
<dbReference type="PANTHER" id="PTHR21505">
    <property type="entry name" value="MADF DOMAIN-CONTAINING PROTEIN-RELATED"/>
    <property type="match status" value="1"/>
</dbReference>
<name>W5J1V7_ANODA</name>
<reference evidence="4" key="4">
    <citation type="submission" date="2015-06" db="UniProtKB">
        <authorList>
            <consortium name="EnsemblMetazoa"/>
        </authorList>
    </citation>
    <scope>IDENTIFICATION</scope>
</reference>
<organism evidence="3">
    <name type="scientific">Anopheles darlingi</name>
    <name type="common">Mosquito</name>
    <dbReference type="NCBI Taxonomy" id="43151"/>
    <lineage>
        <taxon>Eukaryota</taxon>
        <taxon>Metazoa</taxon>
        <taxon>Ecdysozoa</taxon>
        <taxon>Arthropoda</taxon>
        <taxon>Hexapoda</taxon>
        <taxon>Insecta</taxon>
        <taxon>Pterygota</taxon>
        <taxon>Neoptera</taxon>
        <taxon>Endopterygota</taxon>
        <taxon>Diptera</taxon>
        <taxon>Nematocera</taxon>
        <taxon>Culicoidea</taxon>
        <taxon>Culicidae</taxon>
        <taxon>Anophelinae</taxon>
        <taxon>Anopheles</taxon>
    </lineage>
</organism>
<evidence type="ECO:0000313" key="5">
    <source>
        <dbReference type="Proteomes" id="UP000000673"/>
    </source>
</evidence>
<reference evidence="3 5" key="1">
    <citation type="journal article" date="2010" name="BMC Genomics">
        <title>Combination of measures distinguishes pre-miRNAs from other stem-loops in the genome of the newly sequenced Anopheles darlingi.</title>
        <authorList>
            <person name="Mendes N.D."/>
            <person name="Freitas A.T."/>
            <person name="Vasconcelos A.T."/>
            <person name="Sagot M.F."/>
        </authorList>
    </citation>
    <scope>NUCLEOTIDE SEQUENCE</scope>
</reference>
<feature type="domain" description="MADF" evidence="2">
    <location>
        <begin position="27"/>
        <end position="114"/>
    </location>
</feature>
<accession>W5J1V7</accession>
<proteinExistence type="predicted"/>
<dbReference type="AlphaFoldDB" id="W5J1V7"/>
<dbReference type="EMBL" id="ADMH02002155">
    <property type="protein sequence ID" value="ETN58237.1"/>
    <property type="molecule type" value="Genomic_DNA"/>
</dbReference>
<protein>
    <recommendedName>
        <fullName evidence="2">MADF domain-containing protein</fullName>
    </recommendedName>
</protein>
<dbReference type="PANTHER" id="PTHR21505:SF12">
    <property type="entry name" value="MADF DOMAIN-CONTAINING PROTEIN-RELATED"/>
    <property type="match status" value="1"/>
</dbReference>
<reference evidence="3" key="2">
    <citation type="submission" date="2010-05" db="EMBL/GenBank/DDBJ databases">
        <authorList>
            <person name="Almeida L.G."/>
            <person name="Nicolas M.F."/>
            <person name="Souza R.C."/>
            <person name="Vasconcelos A.T.R."/>
        </authorList>
    </citation>
    <scope>NUCLEOTIDE SEQUENCE</scope>
</reference>
<dbReference type="Pfam" id="PF10545">
    <property type="entry name" value="MADF_DNA_bdg"/>
    <property type="match status" value="1"/>
</dbReference>
<evidence type="ECO:0000313" key="3">
    <source>
        <dbReference type="EMBL" id="ETN58237.1"/>
    </source>
</evidence>
<gene>
    <name evidence="3" type="ORF">AND_010184</name>
</gene>
<dbReference type="SMART" id="SM00595">
    <property type="entry name" value="MADF"/>
    <property type="match status" value="1"/>
</dbReference>
<dbReference type="PROSITE" id="PS51029">
    <property type="entry name" value="MADF"/>
    <property type="match status" value="1"/>
</dbReference>
<dbReference type="STRING" id="43151.W5J1V7"/>
<dbReference type="FunCoup" id="W5J1V7">
    <property type="interactions" value="7"/>
</dbReference>
<dbReference type="VEuPathDB" id="VectorBase:ADAC010184"/>
<dbReference type="Proteomes" id="UP000000673">
    <property type="component" value="Unassembled WGS sequence"/>
</dbReference>
<evidence type="ECO:0000256" key="1">
    <source>
        <dbReference type="SAM" id="MobiDB-lite"/>
    </source>
</evidence>
<dbReference type="EnsemblMetazoa" id="ADAC010184-RA">
    <property type="protein sequence ID" value="ADAC010184-PA"/>
    <property type="gene ID" value="ADAC010184"/>
</dbReference>
<evidence type="ECO:0000313" key="4">
    <source>
        <dbReference type="EnsemblMetazoa" id="ADAC010184-PA"/>
    </source>
</evidence>
<sequence>MALRNAYDNEDVGSRRLVLWTRALIFRLIDALREEPMLWNQQHPNFKLRSKKKVALMKIARDLQLPVPAVRQKIDVLKGTFHKYRRALQARGGDLPEKMWFAYERLMFLAPDDQSSIASNVVSVKMDEEEEATYSIAYNIQDQENRRETIPPRAYDSPPSPTKPSRLRSRLECSQTAKEKLVQVIDEGTNRKEEHTWPNVLAATVGLMVRQAGPRTEPEMWRLQDSLIQLMRRFHKGEFAEERLHESTEEIM</sequence>
<dbReference type="InterPro" id="IPR006578">
    <property type="entry name" value="MADF-dom"/>
</dbReference>